<name>A0A6L5QN55_9BURK</name>
<gene>
    <name evidence="1" type="ORF">GJ697_21430</name>
</gene>
<dbReference type="EMBL" id="WKJM01000020">
    <property type="protein sequence ID" value="MRX10401.1"/>
    <property type="molecule type" value="Genomic_DNA"/>
</dbReference>
<organism evidence="1 2">
    <name type="scientific">Duganella alba</name>
    <dbReference type="NCBI Taxonomy" id="2666081"/>
    <lineage>
        <taxon>Bacteria</taxon>
        <taxon>Pseudomonadati</taxon>
        <taxon>Pseudomonadota</taxon>
        <taxon>Betaproteobacteria</taxon>
        <taxon>Burkholderiales</taxon>
        <taxon>Oxalobacteraceae</taxon>
        <taxon>Telluria group</taxon>
        <taxon>Duganella</taxon>
    </lineage>
</organism>
<accession>A0A6L5QN55</accession>
<keyword evidence="2" id="KW-1185">Reference proteome</keyword>
<comment type="caution">
    <text evidence="1">The sequence shown here is derived from an EMBL/GenBank/DDBJ whole genome shotgun (WGS) entry which is preliminary data.</text>
</comment>
<sequence>MSATTFTQSADTGYFTNVANAVRQLFAAVFAVEQPAVSQRNKEETIWWLNSLANDCERHSPNLSAELRFFASRG</sequence>
<reference evidence="1 2" key="1">
    <citation type="submission" date="2019-11" db="EMBL/GenBank/DDBJ databases">
        <title>Novel species isolated from a subtropical stream in China.</title>
        <authorList>
            <person name="Lu H."/>
        </authorList>
    </citation>
    <scope>NUCLEOTIDE SEQUENCE [LARGE SCALE GENOMIC DNA]</scope>
    <source>
        <strain evidence="1 2">FT25W</strain>
    </source>
</reference>
<protein>
    <submittedName>
        <fullName evidence="1">Uncharacterized protein</fullName>
    </submittedName>
</protein>
<evidence type="ECO:0000313" key="1">
    <source>
        <dbReference type="EMBL" id="MRX10401.1"/>
    </source>
</evidence>
<dbReference type="Proteomes" id="UP000481037">
    <property type="component" value="Unassembled WGS sequence"/>
</dbReference>
<evidence type="ECO:0000313" key="2">
    <source>
        <dbReference type="Proteomes" id="UP000481037"/>
    </source>
</evidence>
<dbReference type="AlphaFoldDB" id="A0A6L5QN55"/>
<dbReference type="RefSeq" id="WP_154360211.1">
    <property type="nucleotide sequence ID" value="NZ_WKJM01000020.1"/>
</dbReference>
<proteinExistence type="predicted"/>